<feature type="transmembrane region" description="Helical" evidence="1">
    <location>
        <begin position="148"/>
        <end position="173"/>
    </location>
</feature>
<dbReference type="InterPro" id="IPR037522">
    <property type="entry name" value="HD_GYP_dom"/>
</dbReference>
<keyword evidence="5" id="KW-1185">Reference proteome</keyword>
<evidence type="ECO:0000259" key="2">
    <source>
        <dbReference type="PROSITE" id="PS50887"/>
    </source>
</evidence>
<dbReference type="Proteomes" id="UP000282076">
    <property type="component" value="Unassembled WGS sequence"/>
</dbReference>
<feature type="transmembrane region" description="Helical" evidence="1">
    <location>
        <begin position="185"/>
        <end position="207"/>
    </location>
</feature>
<feature type="transmembrane region" description="Helical" evidence="1">
    <location>
        <begin position="117"/>
        <end position="136"/>
    </location>
</feature>
<dbReference type="SUPFAM" id="SSF55073">
    <property type="entry name" value="Nucleotide cyclase"/>
    <property type="match status" value="1"/>
</dbReference>
<dbReference type="Gene3D" id="1.10.3210.10">
    <property type="entry name" value="Hypothetical protein af1432"/>
    <property type="match status" value="1"/>
</dbReference>
<comment type="caution">
    <text evidence="4">The sequence shown here is derived from an EMBL/GenBank/DDBJ whole genome shotgun (WGS) entry which is preliminary data.</text>
</comment>
<feature type="transmembrane region" description="Helical" evidence="1">
    <location>
        <begin position="17"/>
        <end position="34"/>
    </location>
</feature>
<dbReference type="Pfam" id="PF13487">
    <property type="entry name" value="HD_5"/>
    <property type="match status" value="1"/>
</dbReference>
<reference evidence="4 5" key="1">
    <citation type="submission" date="2018-10" db="EMBL/GenBank/DDBJ databases">
        <title>Cohnella sp. M2MS4P-1, whole genome shotgun sequence.</title>
        <authorList>
            <person name="Tuo L."/>
        </authorList>
    </citation>
    <scope>NUCLEOTIDE SEQUENCE [LARGE SCALE GENOMIC DNA]</scope>
    <source>
        <strain evidence="4 5">M2MS4P-1</strain>
    </source>
</reference>
<dbReference type="InterPro" id="IPR043128">
    <property type="entry name" value="Rev_trsase/Diguanyl_cyclase"/>
</dbReference>
<keyword evidence="1" id="KW-0472">Membrane</keyword>
<dbReference type="Pfam" id="PF00990">
    <property type="entry name" value="GGDEF"/>
    <property type="match status" value="1"/>
</dbReference>
<dbReference type="AlphaFoldDB" id="A0A494XB22"/>
<gene>
    <name evidence="4" type="ORF">D7Z26_26235</name>
</gene>
<feature type="domain" description="HD-GYP" evidence="3">
    <location>
        <begin position="416"/>
        <end position="611"/>
    </location>
</feature>
<name>A0A494XB22_9BACL</name>
<dbReference type="PANTHER" id="PTHR43155:SF2">
    <property type="entry name" value="CYCLIC DI-GMP PHOSPHODIESTERASE PA4108"/>
    <property type="match status" value="1"/>
</dbReference>
<evidence type="ECO:0000256" key="1">
    <source>
        <dbReference type="SAM" id="Phobius"/>
    </source>
</evidence>
<dbReference type="CDD" id="cd00077">
    <property type="entry name" value="HDc"/>
    <property type="match status" value="1"/>
</dbReference>
<feature type="transmembrane region" description="Helical" evidence="1">
    <location>
        <begin position="46"/>
        <end position="67"/>
    </location>
</feature>
<proteinExistence type="predicted"/>
<dbReference type="PANTHER" id="PTHR43155">
    <property type="entry name" value="CYCLIC DI-GMP PHOSPHODIESTERASE PA4108-RELATED"/>
    <property type="match status" value="1"/>
</dbReference>
<feature type="domain" description="GGDEF" evidence="2">
    <location>
        <begin position="273"/>
        <end position="409"/>
    </location>
</feature>
<feature type="transmembrane region" description="Helical" evidence="1">
    <location>
        <begin position="79"/>
        <end position="105"/>
    </location>
</feature>
<dbReference type="EMBL" id="RBZM01000017">
    <property type="protein sequence ID" value="RKP44773.1"/>
    <property type="molecule type" value="Genomic_DNA"/>
</dbReference>
<dbReference type="SMART" id="SM00471">
    <property type="entry name" value="HDc"/>
    <property type="match status" value="1"/>
</dbReference>
<dbReference type="RefSeq" id="WP_120979999.1">
    <property type="nucleotide sequence ID" value="NZ_RBZM01000017.1"/>
</dbReference>
<keyword evidence="1" id="KW-0812">Transmembrane</keyword>
<evidence type="ECO:0000313" key="4">
    <source>
        <dbReference type="EMBL" id="RKP44773.1"/>
    </source>
</evidence>
<organism evidence="4 5">
    <name type="scientific">Cohnella endophytica</name>
    <dbReference type="NCBI Taxonomy" id="2419778"/>
    <lineage>
        <taxon>Bacteria</taxon>
        <taxon>Bacillati</taxon>
        <taxon>Bacillota</taxon>
        <taxon>Bacilli</taxon>
        <taxon>Bacillales</taxon>
        <taxon>Paenibacillaceae</taxon>
        <taxon>Cohnella</taxon>
    </lineage>
</organism>
<dbReference type="FunFam" id="3.30.70.270:FF:000001">
    <property type="entry name" value="Diguanylate cyclase domain protein"/>
    <property type="match status" value="1"/>
</dbReference>
<dbReference type="InterPro" id="IPR000160">
    <property type="entry name" value="GGDEF_dom"/>
</dbReference>
<sequence length="624" mass="71548">MGGALGFFEQLRQPRNTYAFLVCLVGAILFVAFHRTTFHDYSLSEWVTIYSMVAAVLILEHFTFQLPPEGNRQSMDSSIYLAALFVFGVGFSLLILMFSSVISLIYNRSILWWKHTLNFAIYTFMIICASLTYDWLGGKTGAFGLSGLYAYMLALAVYFAVNVLFVGVYYYLMYKGTLYDFVKNILQDTLFAYMGTLLLSIVLVMLLGNSHSFGLFLFLAIGMLLSHAFRQLFKMYNEMSEKANTDQRTGLYSHSFFEEKLDEYMQQAKEKGTPMSLVMLDLDDFKKYNDSFGHPQGDKLLGFFGSLMKEACNPRELFAARYGGEEFSIIMPGFTGAEAKDFMDKLRKKTNDTPFDGVDVFPHGCVSFSAGIVEMNQESYDKSQWIDWADKALYAAKSKGKNTVSVYGEENHLPQSLEQDINDLEQHLKIFLSKDVYTFKHSKRVFSYAVDMADFLQLGEKDRRLFVLGALIHDIGKLEIPRDILNKKTKLTPEEWEIVKKHVLWGKEIVLVTEKYKDLVPLVELHHERYDGRGYPHGLKGVEIPRLARMLCIIDSFDAMTTERPYQNTKSYEEALEELRQCRGTQFDPELTNHFIQYIESKLLPVQILTLSEREAAASNQDPH</sequence>
<dbReference type="NCBIfam" id="TIGR00254">
    <property type="entry name" value="GGDEF"/>
    <property type="match status" value="1"/>
</dbReference>
<evidence type="ECO:0000313" key="5">
    <source>
        <dbReference type="Proteomes" id="UP000282076"/>
    </source>
</evidence>
<protein>
    <submittedName>
        <fullName evidence="4">Diguanylate cyclase</fullName>
    </submittedName>
</protein>
<keyword evidence="1" id="KW-1133">Transmembrane helix</keyword>
<dbReference type="InterPro" id="IPR003607">
    <property type="entry name" value="HD/PDEase_dom"/>
</dbReference>
<dbReference type="SUPFAM" id="SSF109604">
    <property type="entry name" value="HD-domain/PDEase-like"/>
    <property type="match status" value="1"/>
</dbReference>
<dbReference type="SMART" id="SM00267">
    <property type="entry name" value="GGDEF"/>
    <property type="match status" value="1"/>
</dbReference>
<evidence type="ECO:0000259" key="3">
    <source>
        <dbReference type="PROSITE" id="PS51832"/>
    </source>
</evidence>
<feature type="transmembrane region" description="Helical" evidence="1">
    <location>
        <begin position="213"/>
        <end position="233"/>
    </location>
</feature>
<dbReference type="Gene3D" id="3.30.70.270">
    <property type="match status" value="1"/>
</dbReference>
<accession>A0A494XB22</accession>
<dbReference type="PROSITE" id="PS51832">
    <property type="entry name" value="HD_GYP"/>
    <property type="match status" value="1"/>
</dbReference>
<dbReference type="OrthoDB" id="9759601at2"/>
<dbReference type="CDD" id="cd01949">
    <property type="entry name" value="GGDEF"/>
    <property type="match status" value="1"/>
</dbReference>
<dbReference type="PROSITE" id="PS50887">
    <property type="entry name" value="GGDEF"/>
    <property type="match status" value="1"/>
</dbReference>
<dbReference type="InterPro" id="IPR029787">
    <property type="entry name" value="Nucleotide_cyclase"/>
</dbReference>